<dbReference type="RefSeq" id="WP_131866190.1">
    <property type="nucleotide sequence ID" value="NZ_SMCR01000007.1"/>
</dbReference>
<dbReference type="Proteomes" id="UP000295719">
    <property type="component" value="Unassembled WGS sequence"/>
</dbReference>
<dbReference type="AlphaFoldDB" id="A0A4R3YPU0"/>
<name>A0A4R3YPU0_9GAMM</name>
<comment type="caution">
    <text evidence="2">The sequence shown here is derived from an EMBL/GenBank/DDBJ whole genome shotgun (WGS) entry which is preliminary data.</text>
</comment>
<evidence type="ECO:0000259" key="1">
    <source>
        <dbReference type="Pfam" id="PF03869"/>
    </source>
</evidence>
<sequence length="93" mass="10380">MSDTANLTIKLPVELKEKIKAIAEEKSVSMSAEIGERLVLSINQDSESGAYGQHAGIDSQDTQEVTEQPLTEAEIKKLRQLLNMNLRKKLKKK</sequence>
<gene>
    <name evidence="2" type="ORF">EDC52_107152</name>
</gene>
<dbReference type="GO" id="GO:0006355">
    <property type="term" value="P:regulation of DNA-templated transcription"/>
    <property type="evidence" value="ECO:0007669"/>
    <property type="project" value="InterPro"/>
</dbReference>
<keyword evidence="3" id="KW-1185">Reference proteome</keyword>
<dbReference type="InterPro" id="IPR005569">
    <property type="entry name" value="Arc_DNA-bd_dom"/>
</dbReference>
<dbReference type="OrthoDB" id="6548436at2"/>
<dbReference type="Gene3D" id="1.10.1220.10">
    <property type="entry name" value="Met repressor-like"/>
    <property type="match status" value="1"/>
</dbReference>
<dbReference type="SUPFAM" id="SSF47598">
    <property type="entry name" value="Ribbon-helix-helix"/>
    <property type="match status" value="1"/>
</dbReference>
<evidence type="ECO:0000313" key="3">
    <source>
        <dbReference type="Proteomes" id="UP000295719"/>
    </source>
</evidence>
<dbReference type="GO" id="GO:0043565">
    <property type="term" value="F:sequence-specific DNA binding"/>
    <property type="evidence" value="ECO:0007669"/>
    <property type="project" value="UniProtKB-ARBA"/>
</dbReference>
<dbReference type="InterPro" id="IPR010985">
    <property type="entry name" value="Ribbon_hlx_hlx"/>
</dbReference>
<dbReference type="Pfam" id="PF03869">
    <property type="entry name" value="Arc"/>
    <property type="match status" value="1"/>
</dbReference>
<proteinExistence type="predicted"/>
<dbReference type="InterPro" id="IPR013321">
    <property type="entry name" value="Arc_rbn_hlx_hlx"/>
</dbReference>
<protein>
    <submittedName>
        <fullName evidence="2">Arc-like DNA binding dprotein</fullName>
    </submittedName>
</protein>
<feature type="domain" description="Arc-like DNA binding" evidence="1">
    <location>
        <begin position="1"/>
        <end position="47"/>
    </location>
</feature>
<evidence type="ECO:0000313" key="2">
    <source>
        <dbReference type="EMBL" id="TCV94410.1"/>
    </source>
</evidence>
<reference evidence="2 3" key="1">
    <citation type="submission" date="2019-03" db="EMBL/GenBank/DDBJ databases">
        <title>Genomic Encyclopedia of Type Strains, Phase IV (KMG-IV): sequencing the most valuable type-strain genomes for metagenomic binning, comparative biology and taxonomic classification.</title>
        <authorList>
            <person name="Goeker M."/>
        </authorList>
    </citation>
    <scope>NUCLEOTIDE SEQUENCE [LARGE SCALE GENOMIC DNA]</scope>
    <source>
        <strain evidence="2 3">DSM 19580</strain>
    </source>
</reference>
<dbReference type="EMBL" id="SMCR01000007">
    <property type="protein sequence ID" value="TCV94410.1"/>
    <property type="molecule type" value="Genomic_DNA"/>
</dbReference>
<accession>A0A4R3YPU0</accession>
<organism evidence="2 3">
    <name type="scientific">Biostraticola tofi</name>
    <dbReference type="NCBI Taxonomy" id="466109"/>
    <lineage>
        <taxon>Bacteria</taxon>
        <taxon>Pseudomonadati</taxon>
        <taxon>Pseudomonadota</taxon>
        <taxon>Gammaproteobacteria</taxon>
        <taxon>Enterobacterales</taxon>
        <taxon>Bruguierivoracaceae</taxon>
        <taxon>Biostraticola</taxon>
    </lineage>
</organism>